<dbReference type="Gene3D" id="3.40.50.150">
    <property type="entry name" value="Vaccinia Virus protein VP39"/>
    <property type="match status" value="1"/>
</dbReference>
<dbReference type="PANTHER" id="PTHR34203:SF15">
    <property type="entry name" value="SLL1173 PROTEIN"/>
    <property type="match status" value="1"/>
</dbReference>
<dbReference type="NCBIfam" id="TIGR01444">
    <property type="entry name" value="fkbM_fam"/>
    <property type="match status" value="1"/>
</dbReference>
<organism evidence="2 3">
    <name type="scientific">Fodinicurvata halophila</name>
    <dbReference type="NCBI Taxonomy" id="1419723"/>
    <lineage>
        <taxon>Bacteria</taxon>
        <taxon>Pseudomonadati</taxon>
        <taxon>Pseudomonadota</taxon>
        <taxon>Alphaproteobacteria</taxon>
        <taxon>Rhodospirillales</taxon>
        <taxon>Rhodovibrionaceae</taxon>
        <taxon>Fodinicurvata</taxon>
    </lineage>
</organism>
<name>A0ABV8UI87_9PROT</name>
<keyword evidence="2" id="KW-0489">Methyltransferase</keyword>
<gene>
    <name evidence="2" type="ORF">ACFOW6_03230</name>
</gene>
<dbReference type="GO" id="GO:0008168">
    <property type="term" value="F:methyltransferase activity"/>
    <property type="evidence" value="ECO:0007669"/>
    <property type="project" value="UniProtKB-KW"/>
</dbReference>
<evidence type="ECO:0000313" key="2">
    <source>
        <dbReference type="EMBL" id="MFC4350553.1"/>
    </source>
</evidence>
<evidence type="ECO:0000313" key="3">
    <source>
        <dbReference type="Proteomes" id="UP001595799"/>
    </source>
</evidence>
<reference evidence="3" key="1">
    <citation type="journal article" date="2019" name="Int. J. Syst. Evol. Microbiol.">
        <title>The Global Catalogue of Microorganisms (GCM) 10K type strain sequencing project: providing services to taxonomists for standard genome sequencing and annotation.</title>
        <authorList>
            <consortium name="The Broad Institute Genomics Platform"/>
            <consortium name="The Broad Institute Genome Sequencing Center for Infectious Disease"/>
            <person name="Wu L."/>
            <person name="Ma J."/>
        </authorList>
    </citation>
    <scope>NUCLEOTIDE SEQUENCE [LARGE SCALE GENOMIC DNA]</scope>
    <source>
        <strain evidence="3">CECT 8472</strain>
    </source>
</reference>
<protein>
    <submittedName>
        <fullName evidence="2">FkbM family methyltransferase</fullName>
    </submittedName>
</protein>
<keyword evidence="3" id="KW-1185">Reference proteome</keyword>
<dbReference type="Proteomes" id="UP001595799">
    <property type="component" value="Unassembled WGS sequence"/>
</dbReference>
<accession>A0ABV8UI87</accession>
<dbReference type="EMBL" id="JBHSCW010000001">
    <property type="protein sequence ID" value="MFC4350553.1"/>
    <property type="molecule type" value="Genomic_DNA"/>
</dbReference>
<keyword evidence="2" id="KW-0808">Transferase</keyword>
<feature type="domain" description="Methyltransferase FkbM" evidence="1">
    <location>
        <begin position="14"/>
        <end position="147"/>
    </location>
</feature>
<dbReference type="InterPro" id="IPR006342">
    <property type="entry name" value="FkbM_mtfrase"/>
</dbReference>
<dbReference type="GO" id="GO:0032259">
    <property type="term" value="P:methylation"/>
    <property type="evidence" value="ECO:0007669"/>
    <property type="project" value="UniProtKB-KW"/>
</dbReference>
<dbReference type="Pfam" id="PF05050">
    <property type="entry name" value="Methyltransf_21"/>
    <property type="match status" value="1"/>
</dbReference>
<evidence type="ECO:0000259" key="1">
    <source>
        <dbReference type="Pfam" id="PF05050"/>
    </source>
</evidence>
<dbReference type="PANTHER" id="PTHR34203">
    <property type="entry name" value="METHYLTRANSFERASE, FKBM FAMILY PROTEIN"/>
    <property type="match status" value="1"/>
</dbReference>
<dbReference type="RefSeq" id="WP_382420887.1">
    <property type="nucleotide sequence ID" value="NZ_JBHSCW010000001.1"/>
</dbReference>
<dbReference type="SUPFAM" id="SSF53335">
    <property type="entry name" value="S-adenosyl-L-methionine-dependent methyltransferases"/>
    <property type="match status" value="1"/>
</dbReference>
<dbReference type="InterPro" id="IPR029063">
    <property type="entry name" value="SAM-dependent_MTases_sf"/>
</dbReference>
<sequence length="220" mass="23905">MEAQKAGKPVLFLDAGANIGLVTIGLLRRAPFRALALEPDGAAHALLVANMKTQGLSGRVRVLRVAAGAPKHPGRYVLLQRHPGNGGDIRVSDETLDSSEAPLVGLDALLEDEDSQLLLKIDVQGYEPEVVAGALQSLARARLAVVEFWPYGLRCRGHDPLGFACKLLALAASVALIEDEHCCQQPVWIDREEALSRLRQFTNDKAEPDHQLEILMRPSE</sequence>
<proteinExistence type="predicted"/>
<dbReference type="InterPro" id="IPR052514">
    <property type="entry name" value="SAM-dependent_MTase"/>
</dbReference>
<comment type="caution">
    <text evidence="2">The sequence shown here is derived from an EMBL/GenBank/DDBJ whole genome shotgun (WGS) entry which is preliminary data.</text>
</comment>